<dbReference type="GO" id="GO:0008239">
    <property type="term" value="F:dipeptidyl-peptidase activity"/>
    <property type="evidence" value="ECO:0007669"/>
    <property type="project" value="TreeGrafter"/>
</dbReference>
<dbReference type="InterPro" id="IPR002469">
    <property type="entry name" value="Peptidase_S9B_N"/>
</dbReference>
<dbReference type="Pfam" id="PF00930">
    <property type="entry name" value="DPPIV_N"/>
    <property type="match status" value="1"/>
</dbReference>
<dbReference type="InterPro" id="IPR001375">
    <property type="entry name" value="Peptidase_S9_cat"/>
</dbReference>
<dbReference type="InterPro" id="IPR011659">
    <property type="entry name" value="WD40"/>
</dbReference>
<organism evidence="3 4">
    <name type="scientific">Spongiactinospora rosea</name>
    <dbReference type="NCBI Taxonomy" id="2248750"/>
    <lineage>
        <taxon>Bacteria</taxon>
        <taxon>Bacillati</taxon>
        <taxon>Actinomycetota</taxon>
        <taxon>Actinomycetes</taxon>
        <taxon>Streptosporangiales</taxon>
        <taxon>Streptosporangiaceae</taxon>
        <taxon>Spongiactinospora</taxon>
    </lineage>
</organism>
<dbReference type="AlphaFoldDB" id="A0A366LX79"/>
<dbReference type="InterPro" id="IPR050278">
    <property type="entry name" value="Serine_Prot_S9B/DPPIV"/>
</dbReference>
<dbReference type="GO" id="GO:0006508">
    <property type="term" value="P:proteolysis"/>
    <property type="evidence" value="ECO:0007669"/>
    <property type="project" value="InterPro"/>
</dbReference>
<evidence type="ECO:0000259" key="1">
    <source>
        <dbReference type="Pfam" id="PF00326"/>
    </source>
</evidence>
<evidence type="ECO:0000313" key="3">
    <source>
        <dbReference type="EMBL" id="RBQ18531.1"/>
    </source>
</evidence>
<dbReference type="OrthoDB" id="9812921at2"/>
<dbReference type="EMBL" id="QMEY01000007">
    <property type="protein sequence ID" value="RBQ18531.1"/>
    <property type="molecule type" value="Genomic_DNA"/>
</dbReference>
<keyword evidence="4" id="KW-1185">Reference proteome</keyword>
<feature type="domain" description="Peptidase S9 prolyl oligopeptidase catalytic" evidence="1">
    <location>
        <begin position="491"/>
        <end position="689"/>
    </location>
</feature>
<dbReference type="Gene3D" id="2.140.10.30">
    <property type="entry name" value="Dipeptidylpeptidase IV, N-terminal domain"/>
    <property type="match status" value="1"/>
</dbReference>
<proteinExistence type="predicted"/>
<protein>
    <submittedName>
        <fullName evidence="3">S9 family peptidase</fullName>
    </submittedName>
</protein>
<gene>
    <name evidence="3" type="ORF">DP939_18695</name>
</gene>
<dbReference type="SUPFAM" id="SSF82171">
    <property type="entry name" value="DPP6 N-terminal domain-like"/>
    <property type="match status" value="1"/>
</dbReference>
<dbReference type="Pfam" id="PF00326">
    <property type="entry name" value="Peptidase_S9"/>
    <property type="match status" value="1"/>
</dbReference>
<dbReference type="Proteomes" id="UP000253303">
    <property type="component" value="Unassembled WGS sequence"/>
</dbReference>
<accession>A0A366LX79</accession>
<evidence type="ECO:0000313" key="4">
    <source>
        <dbReference type="Proteomes" id="UP000253303"/>
    </source>
</evidence>
<evidence type="ECO:0000259" key="2">
    <source>
        <dbReference type="Pfam" id="PF00930"/>
    </source>
</evidence>
<feature type="domain" description="Dipeptidylpeptidase IV N-terminal" evidence="2">
    <location>
        <begin position="108"/>
        <end position="374"/>
    </location>
</feature>
<dbReference type="PANTHER" id="PTHR11731">
    <property type="entry name" value="PROTEASE FAMILY S9B,C DIPEPTIDYL-PEPTIDASE IV-RELATED"/>
    <property type="match status" value="1"/>
</dbReference>
<sequence length="690" mass="72974">MSESFPRMYARTRRFTLGVPRGFTISPDGGRVVFLRSRDGTDPVTCLWELDVESGTERLVVDPARIGGEEGELPPEERARRERAREGAGGVVGYATDTAVTVAAFTLSGVLYTADLASGEVRELATPGAAFDPRPSPDGLRVAYVSGGALRVQELGSGTDRALAEPESATVTYGQAEFIAAEELDRMRGHWWAPDGRALLAARVDEAPVGTWYIADPANPGSPAAEQRYPAAGTPNALVELYVLGLDGSRVAVPFEQEYLATAAWDRHGLSVVTVSRDQKSIRLLAADPATGASTLVREDTDAAWVDIVGGVPARLADGTLVWTADSEGGRRLLIGDRPVTPPTLQVRDVVAVDGDTVVFRASGGDPAEIAVWAHQDGSLRLVSPDEPGVYAAQAAGGTVVLSAQTLASPAGPEYTVLRDGVTAARIASRAERPGVELRVSLIRTGERELSTAVLLPSWHTPGSARLPILMDPYGGPHFQRVTAAASAYSASQWLADQGFAVVIADGRGTPGRGPAFEREVLHDLATPVLEDQVSALQGAAAAYPDDLDLTRVGIRGWSFGGYLAALAVLRRPDVFHAAVAGAPVTDWLLYDTAYTERYLGDPGADAGPYERSGLIADAGKLDRPLLLIHGLADDNVVAAHTLRLSSALLAAGRPHTVLPLSGVTHMTPQEVVAENLLLLQVDFLKKALD</sequence>
<reference evidence="3 4" key="1">
    <citation type="submission" date="2018-06" db="EMBL/GenBank/DDBJ databases">
        <title>Sphaerisporangium craniellae sp. nov., isolated from a marine sponge in the South China Sea.</title>
        <authorList>
            <person name="Li L."/>
        </authorList>
    </citation>
    <scope>NUCLEOTIDE SEQUENCE [LARGE SCALE GENOMIC DNA]</scope>
    <source>
        <strain evidence="3 4">LHW63015</strain>
    </source>
</reference>
<dbReference type="GO" id="GO:0008236">
    <property type="term" value="F:serine-type peptidase activity"/>
    <property type="evidence" value="ECO:0007669"/>
    <property type="project" value="InterPro"/>
</dbReference>
<name>A0A366LX79_9ACTN</name>
<dbReference type="RefSeq" id="WP_113982004.1">
    <property type="nucleotide sequence ID" value="NZ_QMEY01000007.1"/>
</dbReference>
<dbReference type="Gene3D" id="3.40.50.1820">
    <property type="entry name" value="alpha/beta hydrolase"/>
    <property type="match status" value="1"/>
</dbReference>
<dbReference type="InterPro" id="IPR029058">
    <property type="entry name" value="AB_hydrolase_fold"/>
</dbReference>
<dbReference type="Pfam" id="PF07676">
    <property type="entry name" value="PD40"/>
    <property type="match status" value="1"/>
</dbReference>
<dbReference type="SUPFAM" id="SSF53474">
    <property type="entry name" value="alpha/beta-Hydrolases"/>
    <property type="match status" value="1"/>
</dbReference>
<dbReference type="PANTHER" id="PTHR11731:SF193">
    <property type="entry name" value="DIPEPTIDYL PEPTIDASE 9"/>
    <property type="match status" value="1"/>
</dbReference>
<comment type="caution">
    <text evidence="3">The sequence shown here is derived from an EMBL/GenBank/DDBJ whole genome shotgun (WGS) entry which is preliminary data.</text>
</comment>